<organism evidence="2 3">
    <name type="scientific">Lupinus luteus</name>
    <name type="common">European yellow lupine</name>
    <dbReference type="NCBI Taxonomy" id="3873"/>
    <lineage>
        <taxon>Eukaryota</taxon>
        <taxon>Viridiplantae</taxon>
        <taxon>Streptophyta</taxon>
        <taxon>Embryophyta</taxon>
        <taxon>Tracheophyta</taxon>
        <taxon>Spermatophyta</taxon>
        <taxon>Magnoliopsida</taxon>
        <taxon>eudicotyledons</taxon>
        <taxon>Gunneridae</taxon>
        <taxon>Pentapetalae</taxon>
        <taxon>rosids</taxon>
        <taxon>fabids</taxon>
        <taxon>Fabales</taxon>
        <taxon>Fabaceae</taxon>
        <taxon>Papilionoideae</taxon>
        <taxon>50 kb inversion clade</taxon>
        <taxon>genistoids sensu lato</taxon>
        <taxon>core genistoids</taxon>
        <taxon>Genisteae</taxon>
        <taxon>Lupinus</taxon>
    </lineage>
</organism>
<name>A0AAV1XBL9_LUPLU</name>
<evidence type="ECO:0000313" key="3">
    <source>
        <dbReference type="Proteomes" id="UP001497480"/>
    </source>
</evidence>
<dbReference type="InterPro" id="IPR029061">
    <property type="entry name" value="THDP-binding"/>
</dbReference>
<dbReference type="Pfam" id="PF00456">
    <property type="entry name" value="Transketolase_N"/>
    <property type="match status" value="1"/>
</dbReference>
<proteinExistence type="predicted"/>
<keyword evidence="3" id="KW-1185">Reference proteome</keyword>
<dbReference type="EMBL" id="CAXHTB010000013">
    <property type="protein sequence ID" value="CAL0318572.1"/>
    <property type="molecule type" value="Genomic_DNA"/>
</dbReference>
<gene>
    <name evidence="2" type="ORF">LLUT_LOCUS19632</name>
</gene>
<comment type="caution">
    <text evidence="2">The sequence shown here is derived from an EMBL/GenBank/DDBJ whole genome shotgun (WGS) entry which is preliminary data.</text>
</comment>
<protein>
    <recommendedName>
        <fullName evidence="1">Transketolase N-terminal domain-containing protein</fullName>
    </recommendedName>
</protein>
<dbReference type="SUPFAM" id="SSF52518">
    <property type="entry name" value="Thiamin diphosphate-binding fold (THDP-binding)"/>
    <property type="match status" value="1"/>
</dbReference>
<dbReference type="InterPro" id="IPR005474">
    <property type="entry name" value="Transketolase_N"/>
</dbReference>
<feature type="domain" description="Transketolase N-terminal" evidence="1">
    <location>
        <begin position="6"/>
        <end position="47"/>
    </location>
</feature>
<dbReference type="Gene3D" id="3.40.50.970">
    <property type="match status" value="1"/>
</dbReference>
<dbReference type="AlphaFoldDB" id="A0AAV1XBL9"/>
<evidence type="ECO:0000259" key="1">
    <source>
        <dbReference type="Pfam" id="PF00456"/>
    </source>
</evidence>
<accession>A0AAV1XBL9</accession>
<sequence length="114" mass="12881">MIPNIYQGLAWHVIWVKNGNTSYDEIRATIKEAKSVKDKPTLITMTVYTNEVSVLMSGDEIPTFIAHPALHRVVQRGFDGLLISITLICKNHAKLFFGFSVLDCCRMFAFVECT</sequence>
<reference evidence="2 3" key="1">
    <citation type="submission" date="2024-03" db="EMBL/GenBank/DDBJ databases">
        <authorList>
            <person name="Martinez-Hernandez J."/>
        </authorList>
    </citation>
    <scope>NUCLEOTIDE SEQUENCE [LARGE SCALE GENOMIC DNA]</scope>
</reference>
<dbReference type="Proteomes" id="UP001497480">
    <property type="component" value="Unassembled WGS sequence"/>
</dbReference>
<evidence type="ECO:0000313" key="2">
    <source>
        <dbReference type="EMBL" id="CAL0318572.1"/>
    </source>
</evidence>